<organism evidence="5 6">
    <name type="scientific">Pseudomonas kielensis</name>
    <dbReference type="NCBI Taxonomy" id="2762577"/>
    <lineage>
        <taxon>Bacteria</taxon>
        <taxon>Pseudomonadati</taxon>
        <taxon>Pseudomonadota</taxon>
        <taxon>Gammaproteobacteria</taxon>
        <taxon>Pseudomonadales</taxon>
        <taxon>Pseudomonadaceae</taxon>
        <taxon>Pseudomonas</taxon>
    </lineage>
</organism>
<dbReference type="RefSeq" id="WP_185817980.1">
    <property type="nucleotide sequence ID" value="NZ_CP090311.1"/>
</dbReference>
<dbReference type="Proteomes" id="UP000526003">
    <property type="component" value="Unassembled WGS sequence"/>
</dbReference>
<evidence type="ECO:0000256" key="2">
    <source>
        <dbReference type="ARBA" id="ARBA00023136"/>
    </source>
</evidence>
<dbReference type="Pfam" id="PF06812">
    <property type="entry name" value="ImpA_N"/>
    <property type="match status" value="1"/>
</dbReference>
<keyword evidence="6" id="KW-1185">Reference proteome</keyword>
<evidence type="ECO:0000256" key="3">
    <source>
        <dbReference type="PROSITE-ProRule" id="PRU00473"/>
    </source>
</evidence>
<dbReference type="Gene3D" id="3.30.1330.60">
    <property type="entry name" value="OmpA-like domain"/>
    <property type="match status" value="1"/>
</dbReference>
<comment type="subcellular location">
    <subcellularLocation>
        <location evidence="1">Cell outer membrane</location>
    </subcellularLocation>
</comment>
<proteinExistence type="predicted"/>
<name>A0A7X1GAB1_9PSED</name>
<dbReference type="CDD" id="cd07185">
    <property type="entry name" value="OmpA_C-like"/>
    <property type="match status" value="1"/>
</dbReference>
<dbReference type="PRINTS" id="PR01021">
    <property type="entry name" value="OMPADOMAIN"/>
</dbReference>
<keyword evidence="2 3" id="KW-0472">Membrane</keyword>
<dbReference type="AlphaFoldDB" id="A0A7X1GAB1"/>
<dbReference type="EMBL" id="JACMYG010000002">
    <property type="protein sequence ID" value="MBC2688812.1"/>
    <property type="molecule type" value="Genomic_DNA"/>
</dbReference>
<sequence length="391" mass="43308">MTGLFEMHVRVGNDPRGFAEFLVLRDELAKLSHPARPDVDWALVEQLCLTLFQKNGAELQTVAAFALARSHRHGLEGMGQGLELVATLSEQWLNLWPPMAAARLDILAWLFSQLPPLLRSLVLDTRDLPALVDLDGQLARLVQRLEHQVSAPLVTLQTLRQQVHNLMQRLQRNVLPDPTPYGIWMPQAEPERRLPVVILSQPPALPSREPRRTRRTPWLLALVATLLLACGLAWNSGWRLAADSEGRYYWVNNSHQAQPRLEPLRLQGLFDAGSAELKPEASNSLLKALEVFKPRPDWLIVIIGHSDATGSAEHNLQLSQARASAVRSWMQRLGDIPDSCLAVQGYGANHPLASDRTEAGRAANRRVEIRLLPASGACAAASVETGDSHTS</sequence>
<gene>
    <name evidence="5" type="ORF">H7995_03255</name>
</gene>
<evidence type="ECO:0000256" key="1">
    <source>
        <dbReference type="ARBA" id="ARBA00004442"/>
    </source>
</evidence>
<dbReference type="InterPro" id="IPR036737">
    <property type="entry name" value="OmpA-like_sf"/>
</dbReference>
<dbReference type="InterPro" id="IPR006665">
    <property type="entry name" value="OmpA-like"/>
</dbReference>
<evidence type="ECO:0000259" key="4">
    <source>
        <dbReference type="PROSITE" id="PS51123"/>
    </source>
</evidence>
<reference evidence="5 6" key="1">
    <citation type="submission" date="2020-08" db="EMBL/GenBank/DDBJ databases">
        <title>Pseudomonas sp. nov.</title>
        <authorList>
            <person name="Gieschler S."/>
            <person name="Fiedler G."/>
            <person name="Brinks E."/>
            <person name="Boehnlein C."/>
            <person name="Franz C.M.A.P."/>
            <person name="Kabisch J."/>
        </authorList>
    </citation>
    <scope>NUCLEOTIDE SEQUENCE [LARGE SCALE GENOMIC DNA]</scope>
    <source>
        <strain evidence="5 6">MBT-1</strain>
    </source>
</reference>
<feature type="domain" description="OmpA-like" evidence="4">
    <location>
        <begin position="257"/>
        <end position="375"/>
    </location>
</feature>
<accession>A0A7X1GAB1</accession>
<dbReference type="PANTHER" id="PTHR30329">
    <property type="entry name" value="STATOR ELEMENT OF FLAGELLAR MOTOR COMPLEX"/>
    <property type="match status" value="1"/>
</dbReference>
<dbReference type="SUPFAM" id="SSF103088">
    <property type="entry name" value="OmpA-like"/>
    <property type="match status" value="1"/>
</dbReference>
<comment type="caution">
    <text evidence="5">The sequence shown here is derived from an EMBL/GenBank/DDBJ whole genome shotgun (WGS) entry which is preliminary data.</text>
</comment>
<evidence type="ECO:0000313" key="6">
    <source>
        <dbReference type="Proteomes" id="UP000526003"/>
    </source>
</evidence>
<evidence type="ECO:0000313" key="5">
    <source>
        <dbReference type="EMBL" id="MBC2688812.1"/>
    </source>
</evidence>
<dbReference type="Pfam" id="PF00691">
    <property type="entry name" value="OmpA"/>
    <property type="match status" value="1"/>
</dbReference>
<dbReference type="InterPro" id="IPR010657">
    <property type="entry name" value="ImpA_N"/>
</dbReference>
<dbReference type="InterPro" id="IPR006664">
    <property type="entry name" value="OMP_bac"/>
</dbReference>
<dbReference type="PROSITE" id="PS51123">
    <property type="entry name" value="OMPA_2"/>
    <property type="match status" value="1"/>
</dbReference>
<dbReference type="PANTHER" id="PTHR30329:SF20">
    <property type="entry name" value="EXPORTED PROTEIN"/>
    <property type="match status" value="1"/>
</dbReference>
<protein>
    <submittedName>
        <fullName evidence="5">OmpA family protein</fullName>
    </submittedName>
</protein>
<dbReference type="GO" id="GO:0009279">
    <property type="term" value="C:cell outer membrane"/>
    <property type="evidence" value="ECO:0007669"/>
    <property type="project" value="UniProtKB-SubCell"/>
</dbReference>
<dbReference type="InterPro" id="IPR050330">
    <property type="entry name" value="Bact_OuterMem_StrucFunc"/>
</dbReference>